<accession>A0A9E7TEM6</accession>
<dbReference type="AlphaFoldDB" id="A0A9E7TEM6"/>
<sequence length="355" mass="38827">MPIPDNLKTPNVYFDVNTDTQRTGLPANLHKVLFITDDAQSGNSTLPKSIYDKAQADAIFGQNSMMGRMLTAAIKTNRIVNVQGFGEVSTSPSIGCEGATSKILFEPAPLFDGEIDWSIEFDGVAYPLGKVNGNEILTALPSTMKNKIFTDWDGFWVLENKDVLPHRFKLTPSSKPEIDPIQATWTEQNQSFTLNNDGSFIFCLAKSCTPTLIEIEDKGMDLPSNSFVSLTYSLSIPSKNIEIVNKTILVNAQENGTAPVFEEAIRQILDNAVQIIGGGGGVGHFQHYRTWLHGGDGSGILSDVKEVTITLHNTNTPNPRADLMNFLQMYGETQYFSQIAPVVIHSCGSQSFAGL</sequence>
<evidence type="ECO:0000313" key="1">
    <source>
        <dbReference type="EMBL" id="UUN96146.1"/>
    </source>
</evidence>
<proteinExistence type="predicted"/>
<dbReference type="Proteomes" id="UP000644140">
    <property type="component" value="Chromosome"/>
</dbReference>
<gene>
    <name evidence="1" type="ORF">I9054_012195</name>
</gene>
<reference evidence="1" key="1">
    <citation type="submission" date="2022-02" db="EMBL/GenBank/DDBJ databases">
        <title>Characterization of Tn125 harboring carbapenem-resistant Acinetobacter bereziniae clinical isolates.</title>
        <authorList>
            <person name="Wong N.-K."/>
            <person name="Pan Q."/>
        </authorList>
    </citation>
    <scope>NUCLEOTIDE SEQUENCE</scope>
    <source>
        <strain evidence="1">GD03393</strain>
    </source>
</reference>
<organism evidence="1 2">
    <name type="scientific">Acinetobacter bereziniae</name>
    <name type="common">Acinetobacter genomosp. 10</name>
    <dbReference type="NCBI Taxonomy" id="106648"/>
    <lineage>
        <taxon>Bacteria</taxon>
        <taxon>Pseudomonadati</taxon>
        <taxon>Pseudomonadota</taxon>
        <taxon>Gammaproteobacteria</taxon>
        <taxon>Moraxellales</taxon>
        <taxon>Moraxellaceae</taxon>
        <taxon>Acinetobacter</taxon>
    </lineage>
</organism>
<dbReference type="RefSeq" id="WP_227560627.1">
    <property type="nucleotide sequence ID" value="NZ_BKNL01000001.1"/>
</dbReference>
<protein>
    <submittedName>
        <fullName evidence="1">Uncharacterized protein</fullName>
    </submittedName>
</protein>
<name>A0A9E7TEM6_ACIBZ</name>
<evidence type="ECO:0000313" key="2">
    <source>
        <dbReference type="Proteomes" id="UP000644140"/>
    </source>
</evidence>
<dbReference type="EMBL" id="CP092085">
    <property type="protein sequence ID" value="UUN96146.1"/>
    <property type="molecule type" value="Genomic_DNA"/>
</dbReference>